<feature type="region of interest" description="Disordered" evidence="4">
    <location>
        <begin position="1013"/>
        <end position="1091"/>
    </location>
</feature>
<evidence type="ECO:0008006" key="9">
    <source>
        <dbReference type="Google" id="ProtNLM"/>
    </source>
</evidence>
<dbReference type="InterPro" id="IPR016024">
    <property type="entry name" value="ARM-type_fold"/>
</dbReference>
<dbReference type="EMBL" id="JAVHJL010000004">
    <property type="protein sequence ID" value="KAK6504797.1"/>
    <property type="molecule type" value="Genomic_DNA"/>
</dbReference>
<dbReference type="SUPFAM" id="SSF48371">
    <property type="entry name" value="ARM repeat"/>
    <property type="match status" value="1"/>
</dbReference>
<organism evidence="7 8">
    <name type="scientific">Arthrobotrys musiformis</name>
    <dbReference type="NCBI Taxonomy" id="47236"/>
    <lineage>
        <taxon>Eukaryota</taxon>
        <taxon>Fungi</taxon>
        <taxon>Dikarya</taxon>
        <taxon>Ascomycota</taxon>
        <taxon>Pezizomycotina</taxon>
        <taxon>Orbiliomycetes</taxon>
        <taxon>Orbiliales</taxon>
        <taxon>Orbiliaceae</taxon>
        <taxon>Arthrobotrys</taxon>
    </lineage>
</organism>
<keyword evidence="3" id="KW-0539">Nucleus</keyword>
<dbReference type="GO" id="GO:0005634">
    <property type="term" value="C:nucleus"/>
    <property type="evidence" value="ECO:0007669"/>
    <property type="project" value="UniProtKB-SubCell"/>
</dbReference>
<keyword evidence="8" id="KW-1185">Reference proteome</keyword>
<dbReference type="PANTHER" id="PTHR48287">
    <property type="entry name" value="ARM REPEAT SUPERFAMILY PROTEIN"/>
    <property type="match status" value="1"/>
</dbReference>
<feature type="domain" description="RRP12 N-terminal HEAT" evidence="6">
    <location>
        <begin position="21"/>
        <end position="270"/>
    </location>
</feature>
<feature type="compositionally biased region" description="Basic residues" evidence="4">
    <location>
        <begin position="1182"/>
        <end position="1192"/>
    </location>
</feature>
<proteinExistence type="inferred from homology"/>
<name>A0AAV9WF59_9PEZI</name>
<comment type="subcellular location">
    <subcellularLocation>
        <location evidence="1">Nucleus</location>
    </subcellularLocation>
</comment>
<feature type="region of interest" description="Disordered" evidence="4">
    <location>
        <begin position="1173"/>
        <end position="1286"/>
    </location>
</feature>
<protein>
    <recommendedName>
        <fullName evidence="9">Ribosomal RNA-processing protein 12-like conserved domain-containing protein</fullName>
    </recommendedName>
</protein>
<dbReference type="Gene3D" id="1.25.10.10">
    <property type="entry name" value="Leucine-rich Repeat Variant"/>
    <property type="match status" value="2"/>
</dbReference>
<accession>A0AAV9WF59</accession>
<dbReference type="InterPro" id="IPR012978">
    <property type="entry name" value="HEAT_RRP12"/>
</dbReference>
<dbReference type="InterPro" id="IPR057860">
    <property type="entry name" value="HEAT_RRP12_N"/>
</dbReference>
<comment type="similarity">
    <text evidence="2">Belongs to the RRP12 family.</text>
</comment>
<evidence type="ECO:0000313" key="7">
    <source>
        <dbReference type="EMBL" id="KAK6504797.1"/>
    </source>
</evidence>
<evidence type="ECO:0000256" key="2">
    <source>
        <dbReference type="ARBA" id="ARBA00007690"/>
    </source>
</evidence>
<dbReference type="PANTHER" id="PTHR48287:SF1">
    <property type="entry name" value="ARM REPEAT SUPERFAMILY PROTEIN"/>
    <property type="match status" value="1"/>
</dbReference>
<feature type="region of interest" description="Disordered" evidence="4">
    <location>
        <begin position="1128"/>
        <end position="1151"/>
    </location>
</feature>
<feature type="compositionally biased region" description="Basic residues" evidence="4">
    <location>
        <begin position="1229"/>
        <end position="1247"/>
    </location>
</feature>
<comment type="caution">
    <text evidence="7">The sequence shown here is derived from an EMBL/GenBank/DDBJ whole genome shotgun (WGS) entry which is preliminary data.</text>
</comment>
<feature type="compositionally biased region" description="Acidic residues" evidence="4">
    <location>
        <begin position="1051"/>
        <end position="1063"/>
    </location>
</feature>
<evidence type="ECO:0000313" key="8">
    <source>
        <dbReference type="Proteomes" id="UP001370758"/>
    </source>
</evidence>
<reference evidence="7 8" key="1">
    <citation type="submission" date="2023-08" db="EMBL/GenBank/DDBJ databases">
        <authorList>
            <person name="Palmer J.M."/>
        </authorList>
    </citation>
    <scope>NUCLEOTIDE SEQUENCE [LARGE SCALE GENOMIC DNA]</scope>
    <source>
        <strain evidence="7 8">TWF481</strain>
    </source>
</reference>
<dbReference type="InterPro" id="IPR052087">
    <property type="entry name" value="RRP12"/>
</dbReference>
<feature type="domain" description="RRP12 HEAT" evidence="5">
    <location>
        <begin position="336"/>
        <end position="644"/>
    </location>
</feature>
<dbReference type="InterPro" id="IPR011989">
    <property type="entry name" value="ARM-like"/>
</dbReference>
<dbReference type="Pfam" id="PF08161">
    <property type="entry name" value="RRP12_HEAT"/>
    <property type="match status" value="1"/>
</dbReference>
<gene>
    <name evidence="7" type="ORF">TWF481_006735</name>
</gene>
<evidence type="ECO:0000256" key="3">
    <source>
        <dbReference type="ARBA" id="ARBA00023242"/>
    </source>
</evidence>
<evidence type="ECO:0000256" key="4">
    <source>
        <dbReference type="SAM" id="MobiDB-lite"/>
    </source>
</evidence>
<dbReference type="Pfam" id="PF25772">
    <property type="entry name" value="HEAT_RRP12_N"/>
    <property type="match status" value="1"/>
</dbReference>
<feature type="compositionally biased region" description="Acidic residues" evidence="4">
    <location>
        <begin position="1138"/>
        <end position="1148"/>
    </location>
</feature>
<evidence type="ECO:0000256" key="1">
    <source>
        <dbReference type="ARBA" id="ARBA00004123"/>
    </source>
</evidence>
<sequence>MASLEEKLDRIRTPNLQNQAQTAIVLNALETSLREENPNEPLTPTAYFSALLSVLNQYISADGILNQTLAAAVVYLLDIVTPFAPEALLRAKFSQILSYLAPAITHPDAEAPLLKSSIGCLEALLVAQDANAWAVPQIQVGPKRAISGLLNLGLDPRPKVRKRALDAIKLVLQNGPPTPSLDHPATELCAEKALTTLVEFAKQAPKHGQHDPKTIHALQLVRAVATASGWPSKRVEPLVEVLLTIAKSTNELMTISALDVFEVIFSSLKDSMVSAKLPQLLAAISELRPSANDSQLLPPWLTVIAQGYGVSAEVSPDEAFAQLPELFVTISSFLESSALNIRSSASQCLIALTATCIPTDILRKIGKKEDKILRSIAGTVTGLLSVRYQGAWKEVFDVYKALFERLRWKASLYLTDIVKAIGELRANEGFNGKKEADEVLVAAVKSMGPEDVLAVLPLNLLNSSPSNPGRAWMLPILRDGVQNTNISHFKSEFIPLFKALFEKAQALSASQKEKTMQTKIFETVISQIWAIWPGYCNLPLDLEVSFDMGLAEVLANVLYSHVDLRVSICQGLQGIVESNLAILHITKEAAEGDEEEDSDEEDDEIEEILLKSRITKADAKRNLEHLAGFATNMLLVLFNIYNETLPQYRAYILNCADAWLSITKAEEIAGTFDKVTGALHQALVEEGAKEKAQGPNQPKKTGQELPAMSHNLMDLIVTIAPYLQVGSLPVLFRVVSSCVGRKEDAQIQKKAYKVIPRICESEVGKKVLEQQIGELQELLRGCKDSTGSSARRDRLVAIGQVVEMLPREDMTFIFESLDEVIQCAKEVNEKARATAFELLVVMGEKMKGGGVIKRGKLGVEGEGDVEASLEDFVLMVCAGLASPEAHMISATVTAVTRVLYQFKDDLKPETVSELVTTMDAFLTSNNREIVRSVLGFVKVSVISLPKELMLPRLATLIPNLMTWSHEHKAHFKAKVKHIIERMIRRFGYDTVEKYVPEEDKKLVINIRKTRDRKKRRKAEAEEAGEDEQEERGPKRKGKFESEFEEAIYGSESEDSEGDEEGDVDMERGAGGGGERRRKKGHQQFIVEDEDEPLDLLNKNALASISSTRPQAKGKKVIKSDIKTNRSGKFVIGKKDGDDGNDDDFEEPELNINDKTIASGEVRDGISAYIQALKGKDAVQRGQKGRLKFSNRRRKDEVDDDDDDMEMGDGDTTSSNKKHSNNHNNNNDRHNHHQSGKKGNKHERKASFGRKGDNGRVQKPPRSPSASSSSTFKQRGGGTASIGRKKF</sequence>
<evidence type="ECO:0000259" key="6">
    <source>
        <dbReference type="Pfam" id="PF25772"/>
    </source>
</evidence>
<evidence type="ECO:0000259" key="5">
    <source>
        <dbReference type="Pfam" id="PF08161"/>
    </source>
</evidence>
<dbReference type="Proteomes" id="UP001370758">
    <property type="component" value="Unassembled WGS sequence"/>
</dbReference>
<feature type="compositionally biased region" description="Acidic residues" evidence="4">
    <location>
        <begin position="1197"/>
        <end position="1208"/>
    </location>
</feature>